<comment type="caution">
    <text evidence="2">The sequence shown here is derived from an EMBL/GenBank/DDBJ whole genome shotgun (WGS) entry which is preliminary data.</text>
</comment>
<evidence type="ECO:0000313" key="3">
    <source>
        <dbReference type="Proteomes" id="UP000824469"/>
    </source>
</evidence>
<organism evidence="2 3">
    <name type="scientific">Taxus chinensis</name>
    <name type="common">Chinese yew</name>
    <name type="synonym">Taxus wallichiana var. chinensis</name>
    <dbReference type="NCBI Taxonomy" id="29808"/>
    <lineage>
        <taxon>Eukaryota</taxon>
        <taxon>Viridiplantae</taxon>
        <taxon>Streptophyta</taxon>
        <taxon>Embryophyta</taxon>
        <taxon>Tracheophyta</taxon>
        <taxon>Spermatophyta</taxon>
        <taxon>Pinopsida</taxon>
        <taxon>Pinidae</taxon>
        <taxon>Conifers II</taxon>
        <taxon>Cupressales</taxon>
        <taxon>Taxaceae</taxon>
        <taxon>Taxus</taxon>
    </lineage>
</organism>
<feature type="compositionally biased region" description="Basic and acidic residues" evidence="1">
    <location>
        <begin position="269"/>
        <end position="284"/>
    </location>
</feature>
<feature type="region of interest" description="Disordered" evidence="1">
    <location>
        <begin position="257"/>
        <end position="285"/>
    </location>
</feature>
<gene>
    <name evidence="2" type="ORF">KI387_020182</name>
</gene>
<dbReference type="EMBL" id="JAHRHJ020000004">
    <property type="protein sequence ID" value="KAH9318413.1"/>
    <property type="molecule type" value="Genomic_DNA"/>
</dbReference>
<evidence type="ECO:0000256" key="1">
    <source>
        <dbReference type="SAM" id="MobiDB-lite"/>
    </source>
</evidence>
<protein>
    <submittedName>
        <fullName evidence="2">Uncharacterized protein</fullName>
    </submittedName>
</protein>
<proteinExistence type="predicted"/>
<dbReference type="Proteomes" id="UP000824469">
    <property type="component" value="Unassembled WGS sequence"/>
</dbReference>
<reference evidence="2 3" key="1">
    <citation type="journal article" date="2021" name="Nat. Plants">
        <title>The Taxus genome provides insights into paclitaxel biosynthesis.</title>
        <authorList>
            <person name="Xiong X."/>
            <person name="Gou J."/>
            <person name="Liao Q."/>
            <person name="Li Y."/>
            <person name="Zhou Q."/>
            <person name="Bi G."/>
            <person name="Li C."/>
            <person name="Du R."/>
            <person name="Wang X."/>
            <person name="Sun T."/>
            <person name="Guo L."/>
            <person name="Liang H."/>
            <person name="Lu P."/>
            <person name="Wu Y."/>
            <person name="Zhang Z."/>
            <person name="Ro D.K."/>
            <person name="Shang Y."/>
            <person name="Huang S."/>
            <person name="Yan J."/>
        </authorList>
    </citation>
    <scope>NUCLEOTIDE SEQUENCE [LARGE SCALE GENOMIC DNA]</scope>
    <source>
        <strain evidence="2">Ta-2019</strain>
    </source>
</reference>
<evidence type="ECO:0000313" key="2">
    <source>
        <dbReference type="EMBL" id="KAH9318413.1"/>
    </source>
</evidence>
<accession>A0AA38GBD4</accession>
<sequence>MQDTLKAIELHQRGVIHSVVLLLNKKVDSLSSTVQQLSTNVQQVPDQVSNSLQSHIQQSIYVVFEGTEKKVIDSIQTINEKLSNLCFSVSELEQYFHALTSAVNKLESSQSDKSSISSSSPSTNPDWSKAITWAQVAAMKSPLSKEKEKKIGMARLTAEEAKSVIDEGYDYFPTFHCNMIRSSYDHPFIPPSSIVLKQKLDQVKKDLAECPPYLGHRHYSLQSQLYDLQIRLEEKIKQENAEDLRLAQYATSIPQNDPYHFVLSPGRGRGRDHPSSSRGRDHQSLRHFPSRHFPFLFPEEE</sequence>
<keyword evidence="3" id="KW-1185">Reference proteome</keyword>
<dbReference type="AlphaFoldDB" id="A0AA38GBD4"/>
<name>A0AA38GBD4_TAXCH</name>